<sequence length="146" mass="15203">MQPRVDLITLGVPDLAAARRFYVEGLGWEPMTEVEGEIVFLQVGHGLALALFGAEDLEKDLGGTAPAGGPTGMTLAHNVGGEKEVVEVMNRAAAAGAAILKEPQPAAFGGFHGYFADPAGFRWEVCHNPGWSVGPDGRPAIVPVDG</sequence>
<evidence type="ECO:0000313" key="2">
    <source>
        <dbReference type="EMBL" id="RAY16078.1"/>
    </source>
</evidence>
<evidence type="ECO:0000313" key="3">
    <source>
        <dbReference type="Proteomes" id="UP000251891"/>
    </source>
</evidence>
<comment type="caution">
    <text evidence="2">The sequence shown here is derived from an EMBL/GenBank/DDBJ whole genome shotgun (WGS) entry which is preliminary data.</text>
</comment>
<dbReference type="PROSITE" id="PS51819">
    <property type="entry name" value="VOC"/>
    <property type="match status" value="1"/>
</dbReference>
<protein>
    <submittedName>
        <fullName evidence="2">VOC family protein</fullName>
    </submittedName>
</protein>
<dbReference type="OrthoDB" id="9798430at2"/>
<evidence type="ECO:0000259" key="1">
    <source>
        <dbReference type="PROSITE" id="PS51819"/>
    </source>
</evidence>
<gene>
    <name evidence="2" type="ORF">DPM19_03855</name>
</gene>
<dbReference type="PANTHER" id="PTHR36503">
    <property type="entry name" value="BLR2520 PROTEIN"/>
    <property type="match status" value="1"/>
</dbReference>
<accession>A0A365HAP5</accession>
<dbReference type="RefSeq" id="WP_111863420.1">
    <property type="nucleotide sequence ID" value="NZ_QLYX01000002.1"/>
</dbReference>
<dbReference type="AlphaFoldDB" id="A0A365HAP5"/>
<dbReference type="InterPro" id="IPR029068">
    <property type="entry name" value="Glyas_Bleomycin-R_OHBP_Dase"/>
</dbReference>
<dbReference type="Pfam" id="PF00903">
    <property type="entry name" value="Glyoxalase"/>
    <property type="match status" value="1"/>
</dbReference>
<name>A0A365HAP5_9ACTN</name>
<organism evidence="2 3">
    <name type="scientific">Actinomadura craniellae</name>
    <dbReference type="NCBI Taxonomy" id="2231787"/>
    <lineage>
        <taxon>Bacteria</taxon>
        <taxon>Bacillati</taxon>
        <taxon>Actinomycetota</taxon>
        <taxon>Actinomycetes</taxon>
        <taxon>Streptosporangiales</taxon>
        <taxon>Thermomonosporaceae</taxon>
        <taxon>Actinomadura</taxon>
    </lineage>
</organism>
<reference evidence="2 3" key="1">
    <citation type="submission" date="2018-06" db="EMBL/GenBank/DDBJ databases">
        <title>Actinomadura craniellae sp. nov. isolated from marine sponge Craniella sp.</title>
        <authorList>
            <person name="Li L."/>
            <person name="Xu Q.H."/>
            <person name="Lin H.W."/>
            <person name="Lu Y.H."/>
        </authorList>
    </citation>
    <scope>NUCLEOTIDE SEQUENCE [LARGE SCALE GENOMIC DNA]</scope>
    <source>
        <strain evidence="2 3">LHW63021</strain>
    </source>
</reference>
<dbReference type="SUPFAM" id="SSF54593">
    <property type="entry name" value="Glyoxalase/Bleomycin resistance protein/Dihydroxybiphenyl dioxygenase"/>
    <property type="match status" value="1"/>
</dbReference>
<proteinExistence type="predicted"/>
<feature type="domain" description="VOC" evidence="1">
    <location>
        <begin position="4"/>
        <end position="128"/>
    </location>
</feature>
<dbReference type="PANTHER" id="PTHR36503:SF1">
    <property type="entry name" value="BLR2520 PROTEIN"/>
    <property type="match status" value="1"/>
</dbReference>
<dbReference type="InterPro" id="IPR004360">
    <property type="entry name" value="Glyas_Fos-R_dOase_dom"/>
</dbReference>
<dbReference type="EMBL" id="QLYX01000002">
    <property type="protein sequence ID" value="RAY16078.1"/>
    <property type="molecule type" value="Genomic_DNA"/>
</dbReference>
<dbReference type="Proteomes" id="UP000251891">
    <property type="component" value="Unassembled WGS sequence"/>
</dbReference>
<dbReference type="InterPro" id="IPR037523">
    <property type="entry name" value="VOC_core"/>
</dbReference>
<dbReference type="Gene3D" id="3.10.180.10">
    <property type="entry name" value="2,3-Dihydroxybiphenyl 1,2-Dioxygenase, domain 1"/>
    <property type="match status" value="1"/>
</dbReference>
<keyword evidence="3" id="KW-1185">Reference proteome</keyword>